<dbReference type="EC" id="2.1.1.14" evidence="2"/>
<reference evidence="2" key="1">
    <citation type="submission" date="2019-08" db="EMBL/GenBank/DDBJ databases">
        <authorList>
            <person name="Kucharzyk K."/>
            <person name="Murdoch R.W."/>
            <person name="Higgins S."/>
            <person name="Loffler F."/>
        </authorList>
    </citation>
    <scope>NUCLEOTIDE SEQUENCE</scope>
</reference>
<dbReference type="AlphaFoldDB" id="A0A644SRM3"/>
<proteinExistence type="predicted"/>
<keyword evidence="2" id="KW-0489">Methyltransferase</keyword>
<evidence type="ECO:0000259" key="1">
    <source>
        <dbReference type="Pfam" id="PF01717"/>
    </source>
</evidence>
<gene>
    <name evidence="2" type="primary">metE_1</name>
    <name evidence="2" type="ORF">SDC9_02800</name>
</gene>
<dbReference type="EMBL" id="VSSQ01000004">
    <property type="protein sequence ID" value="MPL57299.1"/>
    <property type="molecule type" value="Genomic_DNA"/>
</dbReference>
<dbReference type="Gene3D" id="3.20.20.210">
    <property type="match status" value="1"/>
</dbReference>
<dbReference type="InterPro" id="IPR002629">
    <property type="entry name" value="Met_Synth_C/arc"/>
</dbReference>
<comment type="caution">
    <text evidence="2">The sequence shown here is derived from an EMBL/GenBank/DDBJ whole genome shotgun (WGS) entry which is preliminary data.</text>
</comment>
<keyword evidence="2" id="KW-0808">Transferase</keyword>
<dbReference type="GO" id="GO:0032259">
    <property type="term" value="P:methylation"/>
    <property type="evidence" value="ECO:0007669"/>
    <property type="project" value="UniProtKB-KW"/>
</dbReference>
<name>A0A644SRM3_9ZZZZ</name>
<dbReference type="GO" id="GO:0008270">
    <property type="term" value="F:zinc ion binding"/>
    <property type="evidence" value="ECO:0007669"/>
    <property type="project" value="InterPro"/>
</dbReference>
<protein>
    <submittedName>
        <fullName evidence="2">5-methyltetrahydropteroyltriglutamate--homocysteine methyltransferase</fullName>
        <ecNumber evidence="2">2.1.1.14</ecNumber>
    </submittedName>
</protein>
<dbReference type="GO" id="GO:0003871">
    <property type="term" value="F:5-methyltetrahydropteroyltriglutamate-homocysteine S-methyltransferase activity"/>
    <property type="evidence" value="ECO:0007669"/>
    <property type="project" value="UniProtKB-EC"/>
</dbReference>
<evidence type="ECO:0000313" key="2">
    <source>
        <dbReference type="EMBL" id="MPL57299.1"/>
    </source>
</evidence>
<dbReference type="CDD" id="cd03311">
    <property type="entry name" value="CIMS_C_terminal_like"/>
    <property type="match status" value="1"/>
</dbReference>
<dbReference type="PANTHER" id="PTHR43844">
    <property type="entry name" value="METHIONINE SYNTHASE"/>
    <property type="match status" value="1"/>
</dbReference>
<sequence>MKTEKNTADFWNKPPFRADHVGSFLRPESIKKARKQLQNKEITPDDLRRVEDEAIRHLVEKQKQCGLKAVTDGEFRRSWWHLDFFAGLEGIQKTATSKGFVFHGVHTKAESVELAGPVGFSNHPTLHDFAFLKSCAGEHTAKMTIPSPAMLHFVLAIRNEQFTLPNFYGSESALLDDIANAYKDALKAFYDAGCRYLQLDDTSWGALCSAEQRAALTKRGIDPAALAAKYVSLVNAAIADRPVDMTVTMHICRGNFRSTWFSSGGYEPVAQELFGRARLDGFFLEYDSERAGDFTPLRHMRDQQVVLGLVSSKTGTMEERDAIRARIDEAAQTVPLEQLCLSPQCGFSSTEEGNTLTEEEQWNKIRLVVEVAESVWK</sequence>
<dbReference type="InterPro" id="IPR038071">
    <property type="entry name" value="UROD/MetE-like_sf"/>
</dbReference>
<feature type="domain" description="Cobalamin-independent methionine synthase MetE C-terminal/archaeal" evidence="1">
    <location>
        <begin position="20"/>
        <end position="373"/>
    </location>
</feature>
<dbReference type="Pfam" id="PF01717">
    <property type="entry name" value="Meth_synt_2"/>
    <property type="match status" value="1"/>
</dbReference>
<organism evidence="2">
    <name type="scientific">bioreactor metagenome</name>
    <dbReference type="NCBI Taxonomy" id="1076179"/>
    <lineage>
        <taxon>unclassified sequences</taxon>
        <taxon>metagenomes</taxon>
        <taxon>ecological metagenomes</taxon>
    </lineage>
</organism>
<dbReference type="NCBIfam" id="NF005085">
    <property type="entry name" value="PRK06520.1"/>
    <property type="match status" value="1"/>
</dbReference>
<dbReference type="GO" id="GO:0009086">
    <property type="term" value="P:methionine biosynthetic process"/>
    <property type="evidence" value="ECO:0007669"/>
    <property type="project" value="InterPro"/>
</dbReference>
<accession>A0A644SRM3</accession>
<dbReference type="SUPFAM" id="SSF51726">
    <property type="entry name" value="UROD/MetE-like"/>
    <property type="match status" value="1"/>
</dbReference>
<dbReference type="PANTHER" id="PTHR43844:SF1">
    <property type="entry name" value="METHIONINE SYNTHASE"/>
    <property type="match status" value="1"/>
</dbReference>